<dbReference type="InterPro" id="IPR012349">
    <property type="entry name" value="Split_barrel_FMN-bd"/>
</dbReference>
<dbReference type="SMART" id="SM00903">
    <property type="entry name" value="Flavin_Reduct"/>
    <property type="match status" value="1"/>
</dbReference>
<evidence type="ECO:0000259" key="1">
    <source>
        <dbReference type="SMART" id="SM00903"/>
    </source>
</evidence>
<reference evidence="2" key="2">
    <citation type="submission" date="2023-06" db="EMBL/GenBank/DDBJ databases">
        <authorList>
            <consortium name="Lawrence Berkeley National Laboratory"/>
            <person name="Haridas S."/>
            <person name="Hensen N."/>
            <person name="Bonometti L."/>
            <person name="Westerberg I."/>
            <person name="Brannstrom I.O."/>
            <person name="Guillou S."/>
            <person name="Cros-Aarteil S."/>
            <person name="Calhoun S."/>
            <person name="Kuo A."/>
            <person name="Mondo S."/>
            <person name="Pangilinan J."/>
            <person name="Riley R."/>
            <person name="Labutti K."/>
            <person name="Andreopoulos B."/>
            <person name="Lipzen A."/>
            <person name="Chen C."/>
            <person name="Yanf M."/>
            <person name="Daum C."/>
            <person name="Ng V."/>
            <person name="Clum A."/>
            <person name="Steindorff A."/>
            <person name="Ohm R."/>
            <person name="Martin F."/>
            <person name="Silar P."/>
            <person name="Natvig D."/>
            <person name="Lalanne C."/>
            <person name="Gautier V."/>
            <person name="Ament-Velasquez S.L."/>
            <person name="Kruys A."/>
            <person name="Hutchinson M.I."/>
            <person name="Powell A.J."/>
            <person name="Barry K."/>
            <person name="Miller A.N."/>
            <person name="Grigoriev I.V."/>
            <person name="Debuchy R."/>
            <person name="Gladieux P."/>
            <person name="Thoren M.H."/>
            <person name="Johannesson H."/>
        </authorList>
    </citation>
    <scope>NUCLEOTIDE SEQUENCE</scope>
    <source>
        <strain evidence="2">CBS 118394</strain>
    </source>
</reference>
<dbReference type="EMBL" id="JAUEDM010000001">
    <property type="protein sequence ID" value="KAK3329136.1"/>
    <property type="molecule type" value="Genomic_DNA"/>
</dbReference>
<dbReference type="PANTHER" id="PTHR43812">
    <property type="entry name" value="BLR2425 PROTEIN"/>
    <property type="match status" value="1"/>
</dbReference>
<evidence type="ECO:0000313" key="3">
    <source>
        <dbReference type="Proteomes" id="UP001283341"/>
    </source>
</evidence>
<reference evidence="2" key="1">
    <citation type="journal article" date="2023" name="Mol. Phylogenet. Evol.">
        <title>Genome-scale phylogeny and comparative genomics of the fungal order Sordariales.</title>
        <authorList>
            <person name="Hensen N."/>
            <person name="Bonometti L."/>
            <person name="Westerberg I."/>
            <person name="Brannstrom I.O."/>
            <person name="Guillou S."/>
            <person name="Cros-Aarteil S."/>
            <person name="Calhoun S."/>
            <person name="Haridas S."/>
            <person name="Kuo A."/>
            <person name="Mondo S."/>
            <person name="Pangilinan J."/>
            <person name="Riley R."/>
            <person name="LaButti K."/>
            <person name="Andreopoulos B."/>
            <person name="Lipzen A."/>
            <person name="Chen C."/>
            <person name="Yan M."/>
            <person name="Daum C."/>
            <person name="Ng V."/>
            <person name="Clum A."/>
            <person name="Steindorff A."/>
            <person name="Ohm R.A."/>
            <person name="Martin F."/>
            <person name="Silar P."/>
            <person name="Natvig D.O."/>
            <person name="Lalanne C."/>
            <person name="Gautier V."/>
            <person name="Ament-Velasquez S.L."/>
            <person name="Kruys A."/>
            <person name="Hutchinson M.I."/>
            <person name="Powell A.J."/>
            <person name="Barry K."/>
            <person name="Miller A.N."/>
            <person name="Grigoriev I.V."/>
            <person name="Debuchy R."/>
            <person name="Gladieux P."/>
            <person name="Hiltunen Thoren M."/>
            <person name="Johannesson H."/>
        </authorList>
    </citation>
    <scope>NUCLEOTIDE SEQUENCE</scope>
    <source>
        <strain evidence="2">CBS 118394</strain>
    </source>
</reference>
<gene>
    <name evidence="2" type="ORF">B0H66DRAFT_467076</name>
</gene>
<dbReference type="PANTHER" id="PTHR43812:SF2">
    <property type="entry name" value="FLAVIN REDUCTASE LIKE DOMAIN-CONTAINING PROTEIN"/>
    <property type="match status" value="1"/>
</dbReference>
<comment type="caution">
    <text evidence="2">The sequence shown here is derived from an EMBL/GenBank/DDBJ whole genome shotgun (WGS) entry which is preliminary data.</text>
</comment>
<protein>
    <recommendedName>
        <fullName evidence="1">Flavin reductase like domain-containing protein</fullName>
    </recommendedName>
</protein>
<dbReference type="AlphaFoldDB" id="A0AAE0IRC8"/>
<dbReference type="Proteomes" id="UP001283341">
    <property type="component" value="Unassembled WGS sequence"/>
</dbReference>
<name>A0AAE0IRC8_9PEZI</name>
<dbReference type="InterPro" id="IPR002563">
    <property type="entry name" value="Flavin_Rdtase-like_dom"/>
</dbReference>
<accession>A0AAE0IRC8</accession>
<organism evidence="2 3">
    <name type="scientific">Apodospora peruviana</name>
    <dbReference type="NCBI Taxonomy" id="516989"/>
    <lineage>
        <taxon>Eukaryota</taxon>
        <taxon>Fungi</taxon>
        <taxon>Dikarya</taxon>
        <taxon>Ascomycota</taxon>
        <taxon>Pezizomycotina</taxon>
        <taxon>Sordariomycetes</taxon>
        <taxon>Sordariomycetidae</taxon>
        <taxon>Sordariales</taxon>
        <taxon>Lasiosphaeriaceae</taxon>
        <taxon>Apodospora</taxon>
    </lineage>
</organism>
<sequence length="253" mass="27678">MFYEPGKTSHGLPHDPFKACVVPRPIGWISTVSLPGANDNPSTGEDVRHNLAPYSQFNNLTFDPPYIVFSANQQPAGHGQSRQKDTVRNVEATGVFVWNLATWDLREAVNITAEQVPHGVDEFERAGLEKEFSQVTERVRVPMVKASPVKFECVYHTTLRVPGTPPLGMADVVIGRVVGVHIADWALSADGKLDVKKTLPIARCGYYEYTVLRETFEMIIPGTDEMILAGLEGSSARVDSVGRSKGKGSGSKL</sequence>
<evidence type="ECO:0000313" key="2">
    <source>
        <dbReference type="EMBL" id="KAK3329136.1"/>
    </source>
</evidence>
<dbReference type="SUPFAM" id="SSF50475">
    <property type="entry name" value="FMN-binding split barrel"/>
    <property type="match status" value="1"/>
</dbReference>
<dbReference type="Gene3D" id="2.30.110.10">
    <property type="entry name" value="Electron Transport, Fmn-binding Protein, Chain A"/>
    <property type="match status" value="1"/>
</dbReference>
<keyword evidence="3" id="KW-1185">Reference proteome</keyword>
<proteinExistence type="predicted"/>
<dbReference type="GO" id="GO:0010181">
    <property type="term" value="F:FMN binding"/>
    <property type="evidence" value="ECO:0007669"/>
    <property type="project" value="InterPro"/>
</dbReference>
<dbReference type="Pfam" id="PF01613">
    <property type="entry name" value="Flavin_Reduct"/>
    <property type="match status" value="1"/>
</dbReference>
<feature type="domain" description="Flavin reductase like" evidence="1">
    <location>
        <begin position="19"/>
        <end position="192"/>
    </location>
</feature>